<keyword evidence="8 13" id="KW-0798">TonB box</keyword>
<dbReference type="AlphaFoldDB" id="A0A418XQH8"/>
<dbReference type="GO" id="GO:0015889">
    <property type="term" value="P:cobalamin transport"/>
    <property type="evidence" value="ECO:0007669"/>
    <property type="project" value="TreeGrafter"/>
</dbReference>
<dbReference type="Gene3D" id="2.40.170.20">
    <property type="entry name" value="TonB-dependent receptor, beta-barrel domain"/>
    <property type="match status" value="1"/>
</dbReference>
<dbReference type="InterPro" id="IPR000531">
    <property type="entry name" value="Beta-barrel_TonB"/>
</dbReference>
<feature type="chain" id="PRO_5019584354" evidence="14">
    <location>
        <begin position="26"/>
        <end position="620"/>
    </location>
</feature>
<feature type="signal peptide" evidence="14">
    <location>
        <begin position="1"/>
        <end position="25"/>
    </location>
</feature>
<dbReference type="Pfam" id="PF00593">
    <property type="entry name" value="TonB_dep_Rec_b-barrel"/>
    <property type="match status" value="1"/>
</dbReference>
<evidence type="ECO:0000313" key="18">
    <source>
        <dbReference type="Proteomes" id="UP000284006"/>
    </source>
</evidence>
<protein>
    <submittedName>
        <fullName evidence="17">TonB-dependent receptor</fullName>
    </submittedName>
</protein>
<dbReference type="PANTHER" id="PTHR30069">
    <property type="entry name" value="TONB-DEPENDENT OUTER MEMBRANE RECEPTOR"/>
    <property type="match status" value="1"/>
</dbReference>
<dbReference type="Proteomes" id="UP000284006">
    <property type="component" value="Unassembled WGS sequence"/>
</dbReference>
<evidence type="ECO:0000256" key="3">
    <source>
        <dbReference type="ARBA" id="ARBA00022448"/>
    </source>
</evidence>
<evidence type="ECO:0000256" key="10">
    <source>
        <dbReference type="ARBA" id="ARBA00023170"/>
    </source>
</evidence>
<dbReference type="SUPFAM" id="SSF56935">
    <property type="entry name" value="Porins"/>
    <property type="match status" value="1"/>
</dbReference>
<dbReference type="EMBL" id="QYUP01000124">
    <property type="protein sequence ID" value="RJG14769.1"/>
    <property type="molecule type" value="Genomic_DNA"/>
</dbReference>
<keyword evidence="6 14" id="KW-0732">Signal</keyword>
<dbReference type="PROSITE" id="PS52016">
    <property type="entry name" value="TONB_DEPENDENT_REC_3"/>
    <property type="match status" value="1"/>
</dbReference>
<evidence type="ECO:0000256" key="7">
    <source>
        <dbReference type="ARBA" id="ARBA00023065"/>
    </source>
</evidence>
<dbReference type="RefSeq" id="WP_119811755.1">
    <property type="nucleotide sequence ID" value="NZ_QYUP01000124.1"/>
</dbReference>
<dbReference type="Gene3D" id="2.170.130.10">
    <property type="entry name" value="TonB-dependent receptor, plug domain"/>
    <property type="match status" value="1"/>
</dbReference>
<evidence type="ECO:0000256" key="13">
    <source>
        <dbReference type="RuleBase" id="RU003357"/>
    </source>
</evidence>
<keyword evidence="9 12" id="KW-0472">Membrane</keyword>
<comment type="subcellular location">
    <subcellularLocation>
        <location evidence="1 12">Cell outer membrane</location>
        <topology evidence="1 12">Multi-pass membrane protein</topology>
    </subcellularLocation>
</comment>
<keyword evidence="5 12" id="KW-0812">Transmembrane</keyword>
<dbReference type="InterPro" id="IPR036942">
    <property type="entry name" value="Beta-barrel_TonB_sf"/>
</dbReference>
<dbReference type="GO" id="GO:0009279">
    <property type="term" value="C:cell outer membrane"/>
    <property type="evidence" value="ECO:0007669"/>
    <property type="project" value="UniProtKB-SubCell"/>
</dbReference>
<keyword evidence="3 12" id="KW-0813">Transport</keyword>
<accession>A0A418XQH8</accession>
<keyword evidence="18" id="KW-1185">Reference proteome</keyword>
<feature type="domain" description="TonB-dependent receptor plug" evidence="16">
    <location>
        <begin position="55"/>
        <end position="153"/>
    </location>
</feature>
<evidence type="ECO:0000259" key="15">
    <source>
        <dbReference type="Pfam" id="PF00593"/>
    </source>
</evidence>
<evidence type="ECO:0000256" key="12">
    <source>
        <dbReference type="PROSITE-ProRule" id="PRU01360"/>
    </source>
</evidence>
<evidence type="ECO:0000259" key="16">
    <source>
        <dbReference type="Pfam" id="PF07715"/>
    </source>
</evidence>
<dbReference type="InterPro" id="IPR012910">
    <property type="entry name" value="Plug_dom"/>
</dbReference>
<gene>
    <name evidence="17" type="ORF">D3872_16065</name>
</gene>
<keyword evidence="4 12" id="KW-1134">Transmembrane beta strand</keyword>
<keyword evidence="11 12" id="KW-0998">Cell outer membrane</keyword>
<evidence type="ECO:0000256" key="1">
    <source>
        <dbReference type="ARBA" id="ARBA00004571"/>
    </source>
</evidence>
<reference evidence="17 18" key="1">
    <citation type="submission" date="2018-09" db="EMBL/GenBank/DDBJ databases">
        <authorList>
            <person name="Zhu H."/>
        </authorList>
    </citation>
    <scope>NUCLEOTIDE SEQUENCE [LARGE SCALE GENOMIC DNA]</scope>
    <source>
        <strain evidence="17 18">K1S02-61</strain>
    </source>
</reference>
<feature type="domain" description="TonB-dependent receptor-like beta-barrel" evidence="15">
    <location>
        <begin position="222"/>
        <end position="591"/>
    </location>
</feature>
<dbReference type="InterPro" id="IPR037066">
    <property type="entry name" value="Plug_dom_sf"/>
</dbReference>
<comment type="similarity">
    <text evidence="2 12 13">Belongs to the TonB-dependent receptor family.</text>
</comment>
<evidence type="ECO:0000256" key="6">
    <source>
        <dbReference type="ARBA" id="ARBA00022729"/>
    </source>
</evidence>
<keyword evidence="7" id="KW-0406">Ion transport</keyword>
<evidence type="ECO:0000256" key="4">
    <source>
        <dbReference type="ARBA" id="ARBA00022452"/>
    </source>
</evidence>
<evidence type="ECO:0000256" key="9">
    <source>
        <dbReference type="ARBA" id="ARBA00023136"/>
    </source>
</evidence>
<sequence>MTFPVSRRAALSSLALAITSTFAQAENTSQAAVTAVLVTATRAPQAAVDVLSDHIVLSSEDILRSGAGNVVDLLQKQRGIEVTRNGGPGTTASVFMRGGDSKQTVVLVDGVRIGSSTTGVANWAALPLANIDRIEIIYGPLATMYGADAIGGVVQLFTKRGAGAPAMKAAIGAGSEKARRAEAAVAGSTGGVSYAFAAAREQDDGFSSTLPASSSFNADKDGYRKESASSQLAVSLASGHEAGLLFLHSRLNAQYDAGRASYDVRTVQSLDNIALYSKHQLTPGWQLKLQASQADDKSANFSNATATGTSSIDTRQTAFSAQSDVALGAGLLQMLLERREEEVVSSSTAALTTGRTTNSAALAYSLKRDAHLATASTRIDDSSQYGSKVTGGIGYGYRITRTLRANASAGTSFRAPTFNELYFPGFGVAGNQPEHGKNVEAGLAFNDGATEATAVYYRNRITDLLVNTTPCPVEVATHPFGCAYNVNRAMLTGLSVGARTRLGDFDLRGAFDLQDPRDDTTGKQLVRRSRRHANFSVEYRTGPLVAGAGVHLSGKRFDDTANRNVLGGYGLLNLFASYRFAPDWSAIVRWNNATDKRYQLARNYATAGSQVFAGVRYGMN</sequence>
<organism evidence="17 18">
    <name type="scientific">Massilia cavernae</name>
    <dbReference type="NCBI Taxonomy" id="2320864"/>
    <lineage>
        <taxon>Bacteria</taxon>
        <taxon>Pseudomonadati</taxon>
        <taxon>Pseudomonadota</taxon>
        <taxon>Betaproteobacteria</taxon>
        <taxon>Burkholderiales</taxon>
        <taxon>Oxalobacteraceae</taxon>
        <taxon>Telluria group</taxon>
        <taxon>Massilia</taxon>
    </lineage>
</organism>
<proteinExistence type="inferred from homology"/>
<name>A0A418XQH8_9BURK</name>
<dbReference type="InterPro" id="IPR039426">
    <property type="entry name" value="TonB-dep_rcpt-like"/>
</dbReference>
<evidence type="ECO:0000256" key="14">
    <source>
        <dbReference type="SAM" id="SignalP"/>
    </source>
</evidence>
<comment type="caution">
    <text evidence="17">The sequence shown here is derived from an EMBL/GenBank/DDBJ whole genome shotgun (WGS) entry which is preliminary data.</text>
</comment>
<evidence type="ECO:0000256" key="2">
    <source>
        <dbReference type="ARBA" id="ARBA00009810"/>
    </source>
</evidence>
<dbReference type="GO" id="GO:0006811">
    <property type="term" value="P:monoatomic ion transport"/>
    <property type="evidence" value="ECO:0007669"/>
    <property type="project" value="UniProtKB-KW"/>
</dbReference>
<dbReference type="PANTHER" id="PTHR30069:SF53">
    <property type="entry name" value="COLICIN I RECEPTOR-RELATED"/>
    <property type="match status" value="1"/>
</dbReference>
<evidence type="ECO:0000256" key="8">
    <source>
        <dbReference type="ARBA" id="ARBA00023077"/>
    </source>
</evidence>
<evidence type="ECO:0000256" key="5">
    <source>
        <dbReference type="ARBA" id="ARBA00022692"/>
    </source>
</evidence>
<dbReference type="OrthoDB" id="183532at2"/>
<evidence type="ECO:0000313" key="17">
    <source>
        <dbReference type="EMBL" id="RJG14769.1"/>
    </source>
</evidence>
<evidence type="ECO:0000256" key="11">
    <source>
        <dbReference type="ARBA" id="ARBA00023237"/>
    </source>
</evidence>
<dbReference type="Pfam" id="PF07715">
    <property type="entry name" value="Plug"/>
    <property type="match status" value="1"/>
</dbReference>
<keyword evidence="10 17" id="KW-0675">Receptor</keyword>